<name>A0A8C9ABI6_PROSS</name>
<dbReference type="AlphaFoldDB" id="A0A8C9ABI6"/>
<dbReference type="PRINTS" id="PR02045">
    <property type="entry name" value="F138DOMAIN"/>
</dbReference>
<accession>A0A8C9ABI6</accession>
<reference evidence="1" key="1">
    <citation type="submission" date="2025-08" db="UniProtKB">
        <authorList>
            <consortium name="Ensembl"/>
        </authorList>
    </citation>
    <scope>IDENTIFICATION</scope>
</reference>
<dbReference type="PANTHER" id="PTHR12138:SF162">
    <property type="entry name" value="CHROMOSOME UNDETERMINED SCAFFOLD_275, WHOLE GENOME SHOTGUN SEQUENCE"/>
    <property type="match status" value="1"/>
</dbReference>
<keyword evidence="2" id="KW-1185">Reference proteome</keyword>
<dbReference type="Ensembl" id="ENSPSMT00000032116.1">
    <property type="protein sequence ID" value="ENSPSMP00000027780.1"/>
    <property type="gene ID" value="ENSPSMG00000019376.1"/>
</dbReference>
<sequence>MFLLDPGSSGNLSSEPAHLFPLLQGAPCPVIQVLLCSHSNLRLLGLSNPPASASPVAGTTGMCHHARLIFSIYTFNFLSPLSF</sequence>
<proteinExistence type="predicted"/>
<evidence type="ECO:0000313" key="2">
    <source>
        <dbReference type="Proteomes" id="UP000694414"/>
    </source>
</evidence>
<dbReference type="Proteomes" id="UP000694414">
    <property type="component" value="Unplaced"/>
</dbReference>
<dbReference type="PANTHER" id="PTHR12138">
    <property type="entry name" value="PRIMATE-EXPANDED PROTEIN FAMILY"/>
    <property type="match status" value="1"/>
</dbReference>
<organism evidence="1 2">
    <name type="scientific">Prolemur simus</name>
    <name type="common">Greater bamboo lemur</name>
    <name type="synonym">Hapalemur simus</name>
    <dbReference type="NCBI Taxonomy" id="1328070"/>
    <lineage>
        <taxon>Eukaryota</taxon>
        <taxon>Metazoa</taxon>
        <taxon>Chordata</taxon>
        <taxon>Craniata</taxon>
        <taxon>Vertebrata</taxon>
        <taxon>Euteleostomi</taxon>
        <taxon>Mammalia</taxon>
        <taxon>Eutheria</taxon>
        <taxon>Euarchontoglires</taxon>
        <taxon>Primates</taxon>
        <taxon>Strepsirrhini</taxon>
        <taxon>Lemuriformes</taxon>
        <taxon>Lemuridae</taxon>
        <taxon>Prolemur</taxon>
    </lineage>
</organism>
<reference evidence="1" key="2">
    <citation type="submission" date="2025-09" db="UniProtKB">
        <authorList>
            <consortium name="Ensembl"/>
        </authorList>
    </citation>
    <scope>IDENTIFICATION</scope>
</reference>
<evidence type="ECO:0000313" key="1">
    <source>
        <dbReference type="Ensembl" id="ENSPSMP00000027780.1"/>
    </source>
</evidence>
<dbReference type="GeneTree" id="ENSGT00960000189641"/>
<protein>
    <submittedName>
        <fullName evidence="1">Uncharacterized protein</fullName>
    </submittedName>
</protein>